<dbReference type="CDD" id="cd21692">
    <property type="entry name" value="GINS_B_Sld5"/>
    <property type="match status" value="1"/>
</dbReference>
<keyword evidence="5 6" id="KW-0539">Nucleus</keyword>
<gene>
    <name evidence="9" type="primary">SLD5</name>
    <name evidence="9" type="ORF">HETSPECPRED_007078</name>
</gene>
<dbReference type="GO" id="GO:0000811">
    <property type="term" value="C:GINS complex"/>
    <property type="evidence" value="ECO:0007669"/>
    <property type="project" value="UniProtKB-UniRule"/>
</dbReference>
<dbReference type="PIRSF" id="PIRSF007764">
    <property type="entry name" value="Sld5"/>
    <property type="match status" value="1"/>
</dbReference>
<evidence type="ECO:0000256" key="4">
    <source>
        <dbReference type="ARBA" id="ARBA00022705"/>
    </source>
</evidence>
<dbReference type="InterPro" id="IPR036224">
    <property type="entry name" value="GINS_bundle-like_dom_sf"/>
</dbReference>
<dbReference type="GO" id="GO:0006261">
    <property type="term" value="P:DNA-templated DNA replication"/>
    <property type="evidence" value="ECO:0007669"/>
    <property type="project" value="InterPro"/>
</dbReference>
<dbReference type="SUPFAM" id="SSF160059">
    <property type="entry name" value="PriA/YqbF domain"/>
    <property type="match status" value="1"/>
</dbReference>
<keyword evidence="10" id="KW-1185">Reference proteome</keyword>
<accession>A0A8H3I700</accession>
<comment type="subcellular location">
    <subcellularLocation>
        <location evidence="1 6">Nucleus</location>
    </subcellularLocation>
</comment>
<dbReference type="PANTHER" id="PTHR21206">
    <property type="entry name" value="SLD5 PROTEIN"/>
    <property type="match status" value="1"/>
</dbReference>
<comment type="function">
    <text evidence="6">The GINS complex plays an essential role in the initiation of DNA replication.</text>
</comment>
<dbReference type="InterPro" id="IPR038749">
    <property type="entry name" value="Sld5_GINS_A"/>
</dbReference>
<reference evidence="9" key="1">
    <citation type="submission" date="2021-03" db="EMBL/GenBank/DDBJ databases">
        <authorList>
            <person name="Tagirdzhanova G."/>
        </authorList>
    </citation>
    <scope>NUCLEOTIDE SEQUENCE</scope>
</reference>
<evidence type="ECO:0000259" key="7">
    <source>
        <dbReference type="Pfam" id="PF05916"/>
    </source>
</evidence>
<keyword evidence="4 6" id="KW-0235">DNA replication</keyword>
<evidence type="ECO:0000256" key="1">
    <source>
        <dbReference type="ARBA" id="ARBA00004123"/>
    </source>
</evidence>
<dbReference type="CDD" id="cd11711">
    <property type="entry name" value="GINS_A_Sld5"/>
    <property type="match status" value="1"/>
</dbReference>
<evidence type="ECO:0000313" key="9">
    <source>
        <dbReference type="EMBL" id="CAF9907238.1"/>
    </source>
</evidence>
<dbReference type="AlphaFoldDB" id="A0A8H3I700"/>
<dbReference type="GO" id="GO:0000727">
    <property type="term" value="P:double-strand break repair via break-induced replication"/>
    <property type="evidence" value="ECO:0007669"/>
    <property type="project" value="TreeGrafter"/>
</dbReference>
<evidence type="ECO:0000256" key="6">
    <source>
        <dbReference type="PIRNR" id="PIRNR007764"/>
    </source>
</evidence>
<feature type="domain" description="DNA replication complex GINS protein SLD5 C-terminal" evidence="8">
    <location>
        <begin position="169"/>
        <end position="223"/>
    </location>
</feature>
<dbReference type="EMBL" id="CAJPDS010000005">
    <property type="protein sequence ID" value="CAF9907238.1"/>
    <property type="molecule type" value="Genomic_DNA"/>
</dbReference>
<dbReference type="PANTHER" id="PTHR21206:SF0">
    <property type="entry name" value="DNA REPLICATION COMPLEX GINS PROTEIN SLD5"/>
    <property type="match status" value="1"/>
</dbReference>
<comment type="similarity">
    <text evidence="2 6">Belongs to the GINS4/SLD5 family.</text>
</comment>
<name>A0A8H3I700_9LECA</name>
<organism evidence="9 10">
    <name type="scientific">Heterodermia speciosa</name>
    <dbReference type="NCBI Taxonomy" id="116794"/>
    <lineage>
        <taxon>Eukaryota</taxon>
        <taxon>Fungi</taxon>
        <taxon>Dikarya</taxon>
        <taxon>Ascomycota</taxon>
        <taxon>Pezizomycotina</taxon>
        <taxon>Lecanoromycetes</taxon>
        <taxon>OSLEUM clade</taxon>
        <taxon>Lecanoromycetidae</taxon>
        <taxon>Caliciales</taxon>
        <taxon>Physciaceae</taxon>
        <taxon>Heterodermia</taxon>
    </lineage>
</organism>
<dbReference type="SUPFAM" id="SSF158573">
    <property type="entry name" value="GINS helical bundle-like"/>
    <property type="match status" value="1"/>
</dbReference>
<dbReference type="InterPro" id="IPR031633">
    <property type="entry name" value="SLD5_C"/>
</dbReference>
<comment type="caution">
    <text evidence="9">The sequence shown here is derived from an EMBL/GenBank/DDBJ whole genome shotgun (WGS) entry which is preliminary data.</text>
</comment>
<dbReference type="Gene3D" id="3.40.5.60">
    <property type="match status" value="1"/>
</dbReference>
<evidence type="ECO:0000313" key="10">
    <source>
        <dbReference type="Proteomes" id="UP000664521"/>
    </source>
</evidence>
<dbReference type="InterPro" id="IPR021151">
    <property type="entry name" value="GINS_A"/>
</dbReference>
<dbReference type="Pfam" id="PF05916">
    <property type="entry name" value="Sld5"/>
    <property type="match status" value="1"/>
</dbReference>
<sequence length="223" mass="25587">MDIDDILAELDQDGLPQETRDLQQLTRAWVSERSAPEILPWPAPLMSRVLERIRRQIWGSKIELVEEQTGNVDPKINFRLIIIQTELERFKFLVRSFLRARIAKIDAYALHYLTDPAQSARLSPSETQYASTHQSLLSSHYRSSFLAQFPASLQRLDDTAGGMTMIETPDLDKAVFVRALTDTDEPIYVEGTDTYFEMKRGDVFVVRWNAVKSLVERGEAELI</sequence>
<evidence type="ECO:0000256" key="2">
    <source>
        <dbReference type="ARBA" id="ARBA00008187"/>
    </source>
</evidence>
<dbReference type="Pfam" id="PF16922">
    <property type="entry name" value="SLD5_C"/>
    <property type="match status" value="1"/>
</dbReference>
<feature type="domain" description="GINS subunit" evidence="7">
    <location>
        <begin position="74"/>
        <end position="144"/>
    </location>
</feature>
<dbReference type="OrthoDB" id="338231at2759"/>
<dbReference type="Proteomes" id="UP000664521">
    <property type="component" value="Unassembled WGS sequence"/>
</dbReference>
<evidence type="ECO:0000256" key="5">
    <source>
        <dbReference type="ARBA" id="ARBA00023242"/>
    </source>
</evidence>
<evidence type="ECO:0000256" key="3">
    <source>
        <dbReference type="ARBA" id="ARBA00014804"/>
    </source>
</evidence>
<dbReference type="InterPro" id="IPR008591">
    <property type="entry name" value="GINS_Sld5"/>
</dbReference>
<proteinExistence type="inferred from homology"/>
<evidence type="ECO:0000259" key="8">
    <source>
        <dbReference type="Pfam" id="PF16922"/>
    </source>
</evidence>
<protein>
    <recommendedName>
        <fullName evidence="3 6">DNA replication complex GINS protein SLD5</fullName>
    </recommendedName>
</protein>
<dbReference type="Gene3D" id="1.20.58.1030">
    <property type="match status" value="1"/>
</dbReference>